<dbReference type="PANTHER" id="PTHR11941:SF54">
    <property type="entry name" value="ENOYL-COA HYDRATASE, MITOCHONDRIAL"/>
    <property type="match status" value="1"/>
</dbReference>
<dbReference type="PROSITE" id="PS00166">
    <property type="entry name" value="ENOYL_COA_HYDRATASE"/>
    <property type="match status" value="1"/>
</dbReference>
<organism evidence="4 5">
    <name type="scientific">Salipiger thiooxidans</name>
    <dbReference type="NCBI Taxonomy" id="282683"/>
    <lineage>
        <taxon>Bacteria</taxon>
        <taxon>Pseudomonadati</taxon>
        <taxon>Pseudomonadota</taxon>
        <taxon>Alphaproteobacteria</taxon>
        <taxon>Rhodobacterales</taxon>
        <taxon>Roseobacteraceae</taxon>
        <taxon>Salipiger</taxon>
    </lineage>
</organism>
<dbReference type="FunFam" id="3.90.226.10:FF:000009">
    <property type="entry name" value="Carnitinyl-CoA dehydratase"/>
    <property type="match status" value="1"/>
</dbReference>
<dbReference type="OrthoDB" id="9775794at2"/>
<dbReference type="EMBL" id="FNAV01000024">
    <property type="protein sequence ID" value="SDF49001.1"/>
    <property type="molecule type" value="Genomic_DNA"/>
</dbReference>
<gene>
    <name evidence="4" type="ORF">SAMN04488105_12414</name>
</gene>
<dbReference type="RefSeq" id="WP_089963632.1">
    <property type="nucleotide sequence ID" value="NZ_FNAV01000024.1"/>
</dbReference>
<dbReference type="CDD" id="cd06558">
    <property type="entry name" value="crotonase-like"/>
    <property type="match status" value="1"/>
</dbReference>
<sequence length="256" mass="27353">MTLVLTDRPDPAVGLITLNRPEVLNALSYDLRQELVDALADFAAAPEIRAVILTGGASVFAAGADLKQIDRMGPVEMMEAAPERYWQAIAAFPKPLVAAVNGRAFGGGFEMVLHCDIVVAGQSATFALPEPKVGLMPGAGGTQRLPRAVGKHVAMRYLLTGDVMPARTAHDLGLVSDLVEDDAVMDTALDLARRISRRAPIALAQIKQAVLAGADLPLEAGLMIERKALQLLLSTEDKAEGITAFLEKRPPNFRNR</sequence>
<dbReference type="PANTHER" id="PTHR11941">
    <property type="entry name" value="ENOYL-COA HYDRATASE-RELATED"/>
    <property type="match status" value="1"/>
</dbReference>
<accession>A0A1G7LHV4</accession>
<dbReference type="Gene3D" id="1.10.12.10">
    <property type="entry name" value="Lyase 2-enoyl-coa Hydratase, Chain A, domain 2"/>
    <property type="match status" value="1"/>
</dbReference>
<evidence type="ECO:0000256" key="2">
    <source>
        <dbReference type="ARBA" id="ARBA00023239"/>
    </source>
</evidence>
<keyword evidence="5" id="KW-1185">Reference proteome</keyword>
<evidence type="ECO:0000256" key="3">
    <source>
        <dbReference type="RuleBase" id="RU003707"/>
    </source>
</evidence>
<evidence type="ECO:0000313" key="4">
    <source>
        <dbReference type="EMBL" id="SDF49001.1"/>
    </source>
</evidence>
<proteinExistence type="inferred from homology"/>
<dbReference type="InterPro" id="IPR018376">
    <property type="entry name" value="Enoyl-CoA_hyd/isom_CS"/>
</dbReference>
<dbReference type="Pfam" id="PF00378">
    <property type="entry name" value="ECH_1"/>
    <property type="match status" value="1"/>
</dbReference>
<keyword evidence="2" id="KW-0456">Lyase</keyword>
<dbReference type="Proteomes" id="UP000198994">
    <property type="component" value="Unassembled WGS sequence"/>
</dbReference>
<dbReference type="InterPro" id="IPR014748">
    <property type="entry name" value="Enoyl-CoA_hydra_C"/>
</dbReference>
<dbReference type="InterPro" id="IPR029045">
    <property type="entry name" value="ClpP/crotonase-like_dom_sf"/>
</dbReference>
<protein>
    <submittedName>
        <fullName evidence="4">Short chain enoyl-CoA hydratase</fullName>
    </submittedName>
</protein>
<comment type="similarity">
    <text evidence="1 3">Belongs to the enoyl-CoA hydratase/isomerase family.</text>
</comment>
<dbReference type="FunFam" id="1.10.12.10:FF:000001">
    <property type="entry name" value="Probable enoyl-CoA hydratase, mitochondrial"/>
    <property type="match status" value="1"/>
</dbReference>
<dbReference type="GO" id="GO:0016836">
    <property type="term" value="F:hydro-lyase activity"/>
    <property type="evidence" value="ECO:0007669"/>
    <property type="project" value="UniProtKB-ARBA"/>
</dbReference>
<name>A0A1G7LHV4_9RHOB</name>
<reference evidence="5" key="1">
    <citation type="submission" date="2016-10" db="EMBL/GenBank/DDBJ databases">
        <authorList>
            <person name="Varghese N."/>
            <person name="Submissions S."/>
        </authorList>
    </citation>
    <scope>NUCLEOTIDE SEQUENCE [LARGE SCALE GENOMIC DNA]</scope>
    <source>
        <strain evidence="5">DSM 10146</strain>
    </source>
</reference>
<dbReference type="Gene3D" id="3.90.226.10">
    <property type="entry name" value="2-enoyl-CoA Hydratase, Chain A, domain 1"/>
    <property type="match status" value="1"/>
</dbReference>
<dbReference type="GO" id="GO:0006635">
    <property type="term" value="P:fatty acid beta-oxidation"/>
    <property type="evidence" value="ECO:0007669"/>
    <property type="project" value="TreeGrafter"/>
</dbReference>
<dbReference type="STRING" id="282683.SAMN04488105_12414"/>
<evidence type="ECO:0000256" key="1">
    <source>
        <dbReference type="ARBA" id="ARBA00005254"/>
    </source>
</evidence>
<dbReference type="InterPro" id="IPR001753">
    <property type="entry name" value="Enoyl-CoA_hydra/iso"/>
</dbReference>
<dbReference type="SUPFAM" id="SSF52096">
    <property type="entry name" value="ClpP/crotonase"/>
    <property type="match status" value="1"/>
</dbReference>
<evidence type="ECO:0000313" key="5">
    <source>
        <dbReference type="Proteomes" id="UP000198994"/>
    </source>
</evidence>
<dbReference type="AlphaFoldDB" id="A0A1G7LHV4"/>